<gene>
    <name evidence="3" type="ORF">SEMRO_1318_G262200.1</name>
</gene>
<feature type="compositionally biased region" description="Basic and acidic residues" evidence="1">
    <location>
        <begin position="179"/>
        <end position="190"/>
    </location>
</feature>
<feature type="compositionally biased region" description="Low complexity" evidence="1">
    <location>
        <begin position="1847"/>
        <end position="1857"/>
    </location>
</feature>
<evidence type="ECO:0000313" key="4">
    <source>
        <dbReference type="Proteomes" id="UP001153069"/>
    </source>
</evidence>
<feature type="region of interest" description="Disordered" evidence="1">
    <location>
        <begin position="311"/>
        <end position="349"/>
    </location>
</feature>
<comment type="caution">
    <text evidence="3">The sequence shown here is derived from an EMBL/GenBank/DDBJ whole genome shotgun (WGS) entry which is preliminary data.</text>
</comment>
<sequence length="2021" mass="220064">MRFSAQQLFLWLVLSLSEGARIKGRHSHHHHRDLQEEDPHRRYSCPQTNPEQYETSLLLTHDGTSSTGQAITDNDFAALELAMLKTYNDLSEDICDSQFRNITQVAVDRDTLTNVRERTLWFTVRYVIAGYCDGCSRNKGGPLFGEMPEYPSSSSSSGDDRRGRKRQLRQFQASKKKATHEDDKERELGKRSGRNPCYCASKRRRRGRNGPEEDDWMEEINDMLQSSSTARASSTNYTVSSLVEVKELACSAASTFPTVLLMEVDDGEPNDLTEEEEVALERAVAQTYNQLVFDQCDDKYFRSLQDVTISKPPAAARQRHNKRTRRKQRRRLSCSSSSRSCRSGGASSFNSSKVIKFTAQANCHGCPLDTTSLFDATTNSLPVSRRRHLQQQAPQQQHSSVTSLSVNIEPSLLAQAQGRQQSACFCSARNVNASGAPSTTLFQSTFSDELDDLDDVDIVESIESIGQFIEVKEFACSATADSLQSTIFLQVTGDLDDLDDEARQELAEAFQTSYNEFLFDACDPYFRRATSVIVDEGNYTTWLGRQPFSARFDTERLMRVTVQFECRGDDCTRNDSGLFSLGEETSTPTPFLVSGSSFNQNIQSFPPGSCFCPVGRVGDRAAATASAFREAFTWFLDVSDIDEVDEVLELDAFNCGNSTTVTSTKLVVEVSTSPDDAPSVNQTNTYFADLEQTMAVIYNALNFETLCDNPHFRTALRFRVLGDEVATAATSSVLTVNAAYECRSCLEGTPLFSWTNEPAVDFPYLNLSAIGGGGFERLTEMCYCPKTTALVQSRSPTETEFASALNVGSGRRRMQSASPTVLQVVEVKELACPRDQFAFQTEVYLRLKQNVTSLSAQEREEIRSGFEETYNSLNFFFCDTVHYRRVLRVKLDPDQNRRRSQEVYEVFDGTGDDNLLRLVVAVGCRDCDNDSTLFTNSSQASDQVEVQESALKSSLVQRLAAGEDLVRNSTSPCRCSATFPSQGRAPTTEEFLASFNSTIVDLQEFGALNEKQAVEEVIEIKPVDCSDDVQQFESKVVVSLEGDLELLTPEEKTALEEAFKESYNELSFLRCDSLFRNILDVTLVPASVQSVGRRQLQSNATGVNSTTSTVDRSDRALYSITGQCRGCPVTNAGTFGLFDDTFRRDRILEHVVSANGEVRRSLQNQVSGCVCPVNTDPVAPDAPTEDEFSKAYDSAVTDLRAQGTLVNVEGVSDITACDKEVREITDVYGLFFDGNVDSLSDEEKRDLILESFNSLRTDICSAQVVDVFLLDESQNSGTDANVVAEVLAVSERSLQNGAFSGDGSLSDVEFLANMNSQLISVGADTTAQSIEFLTPLVSCSDQRSTYRVSLEMSYQSVESLVCPEREEETGNGDDNEFNDDAEDPNNFDDDPIFDDQFADDRFIDDDEGGNFAAGRGDEQFFDDDSLIDLFVDDFVYAEDDDTLGPFVDDETPFADDPAFVDDTAIGVQFVDDEFGADDGFPGTDDFGIDDEFPGTDDFGIDDGPTDDGFPGTDDFDDFETDDGPTDDGPTDDGIDTDDGETDDGTITDDGGTDDGGDTDDGDTDDGGTADGGTDDGTNTDDGGTDDGGDTDDGDTDDGATDDGGDTDDGGTDDGTDTDNGGTDDGTDTDDGGNDNGGDTDDGGTDDGTDDGEFGGNPRFTPEPTAVSQTDMPTSTPGNFEPTSTPGNSEPTADPQIDTPTSTPGNSEPTSTPGNSEPTAEPQTDMPTSTADTPEPTPVPQTDLPTSTQGTPEPSPGTQTDMPTSTTDTPEPSPGAQTDMPTSTPETPEPSPGGQIDMPTSTPETPAPTPVPQTDIPTSNPDTPEPTPVPQTDMPTSSPDTPEPTPVPETDMPTGSPDTPEPTPVPETDMPTSGPDTPEPTPVPETDMPTELVRNRRLQSQCTGRPVARRVQRVFEETYEQLALQLCDPFKRRIQAISCEYSDVESDFSGTLSCEIEFRCSGPCGEWIDDSAIYQQNDVYETANSCTCSSTGAAQAPLSTDHINAINAALVDITIQSISNER</sequence>
<dbReference type="EMBL" id="CAICTM010001316">
    <property type="protein sequence ID" value="CAB9522564.1"/>
    <property type="molecule type" value="Genomic_DNA"/>
</dbReference>
<feature type="compositionally biased region" description="Basic residues" evidence="1">
    <location>
        <begin position="317"/>
        <end position="332"/>
    </location>
</feature>
<feature type="compositionally biased region" description="Low complexity" evidence="1">
    <location>
        <begin position="1865"/>
        <end position="1875"/>
    </location>
</feature>
<keyword evidence="4" id="KW-1185">Reference proteome</keyword>
<feature type="signal peptide" evidence="2">
    <location>
        <begin position="1"/>
        <end position="19"/>
    </location>
</feature>
<feature type="compositionally biased region" description="Low complexity" evidence="1">
    <location>
        <begin position="1755"/>
        <end position="1769"/>
    </location>
</feature>
<evidence type="ECO:0000313" key="3">
    <source>
        <dbReference type="EMBL" id="CAB9522564.1"/>
    </source>
</evidence>
<accession>A0A9N8EM44</accession>
<feature type="compositionally biased region" description="Polar residues" evidence="1">
    <location>
        <begin position="1742"/>
        <end position="1751"/>
    </location>
</feature>
<dbReference type="OrthoDB" id="57480at2759"/>
<feature type="compositionally biased region" description="Polar residues" evidence="1">
    <location>
        <begin position="1665"/>
        <end position="1690"/>
    </location>
</feature>
<reference evidence="3" key="1">
    <citation type="submission" date="2020-06" db="EMBL/GenBank/DDBJ databases">
        <authorList>
            <consortium name="Plant Systems Biology data submission"/>
        </authorList>
    </citation>
    <scope>NUCLEOTIDE SEQUENCE</scope>
    <source>
        <strain evidence="3">D6</strain>
    </source>
</reference>
<feature type="compositionally biased region" description="Basic residues" evidence="1">
    <location>
        <begin position="163"/>
        <end position="178"/>
    </location>
</feature>
<organism evidence="3 4">
    <name type="scientific">Seminavis robusta</name>
    <dbReference type="NCBI Taxonomy" id="568900"/>
    <lineage>
        <taxon>Eukaryota</taxon>
        <taxon>Sar</taxon>
        <taxon>Stramenopiles</taxon>
        <taxon>Ochrophyta</taxon>
        <taxon>Bacillariophyta</taxon>
        <taxon>Bacillariophyceae</taxon>
        <taxon>Bacillariophycidae</taxon>
        <taxon>Naviculales</taxon>
        <taxon>Naviculaceae</taxon>
        <taxon>Seminavis</taxon>
    </lineage>
</organism>
<feature type="region of interest" description="Disordered" evidence="1">
    <location>
        <begin position="1470"/>
        <end position="1900"/>
    </location>
</feature>
<keyword evidence="2" id="KW-0732">Signal</keyword>
<feature type="compositionally biased region" description="Acidic residues" evidence="1">
    <location>
        <begin position="1624"/>
        <end position="1652"/>
    </location>
</feature>
<evidence type="ECO:0000256" key="2">
    <source>
        <dbReference type="SAM" id="SignalP"/>
    </source>
</evidence>
<evidence type="ECO:0000256" key="1">
    <source>
        <dbReference type="SAM" id="MobiDB-lite"/>
    </source>
</evidence>
<feature type="compositionally biased region" description="Acidic residues" evidence="1">
    <location>
        <begin position="1582"/>
        <end position="1616"/>
    </location>
</feature>
<protein>
    <submittedName>
        <fullName evidence="3">Uncharacterized protein</fullName>
    </submittedName>
</protein>
<feature type="region of interest" description="Disordered" evidence="1">
    <location>
        <begin position="146"/>
        <end position="194"/>
    </location>
</feature>
<feature type="compositionally biased region" description="Acidic residues" evidence="1">
    <location>
        <begin position="1513"/>
        <end position="1567"/>
    </location>
</feature>
<feature type="compositionally biased region" description="Acidic residues" evidence="1">
    <location>
        <begin position="1486"/>
        <end position="1505"/>
    </location>
</feature>
<feature type="region of interest" description="Disordered" evidence="1">
    <location>
        <begin position="1362"/>
        <end position="1384"/>
    </location>
</feature>
<proteinExistence type="predicted"/>
<name>A0A9N8EM44_9STRA</name>
<feature type="chain" id="PRO_5040460188" evidence="2">
    <location>
        <begin position="20"/>
        <end position="2021"/>
    </location>
</feature>
<feature type="compositionally biased region" description="Low complexity" evidence="1">
    <location>
        <begin position="333"/>
        <end position="348"/>
    </location>
</feature>
<feature type="region of interest" description="Disordered" evidence="1">
    <location>
        <begin position="26"/>
        <end position="47"/>
    </location>
</feature>
<feature type="compositionally biased region" description="Acidic residues" evidence="1">
    <location>
        <begin position="1365"/>
        <end position="1384"/>
    </location>
</feature>
<feature type="compositionally biased region" description="Polar residues" evidence="1">
    <location>
        <begin position="1697"/>
        <end position="1731"/>
    </location>
</feature>
<dbReference type="Proteomes" id="UP001153069">
    <property type="component" value="Unassembled WGS sequence"/>
</dbReference>